<dbReference type="Proteomes" id="UP000241360">
    <property type="component" value="Segment"/>
</dbReference>
<gene>
    <name evidence="1" type="ORF">SEA_BING_68</name>
</gene>
<proteinExistence type="predicted"/>
<evidence type="ECO:0000313" key="2">
    <source>
        <dbReference type="Proteomes" id="UP000241360"/>
    </source>
</evidence>
<organism evidence="1 2">
    <name type="scientific">Streptomyces phage Bing</name>
    <dbReference type="NCBI Taxonomy" id="2079427"/>
    <lineage>
        <taxon>Viruses</taxon>
        <taxon>Duplodnaviria</taxon>
        <taxon>Heunggongvirae</taxon>
        <taxon>Uroviricota</taxon>
        <taxon>Caudoviricetes</taxon>
        <taxon>Bingvirus</taxon>
        <taxon>Bingvirus bing</taxon>
    </lineage>
</organism>
<accession>A0A2L1IWA1</accession>
<dbReference type="OrthoDB" id="27287at10239"/>
<evidence type="ECO:0000313" key="1">
    <source>
        <dbReference type="EMBL" id="AVD99490.1"/>
    </source>
</evidence>
<dbReference type="EMBL" id="MG757154">
    <property type="protein sequence ID" value="AVD99490.1"/>
    <property type="molecule type" value="Genomic_DNA"/>
</dbReference>
<protein>
    <submittedName>
        <fullName evidence="1">Uncharacterized protein</fullName>
    </submittedName>
</protein>
<reference evidence="2" key="1">
    <citation type="submission" date="2018-01" db="EMBL/GenBank/DDBJ databases">
        <authorList>
            <person name="Wardenburg K.E."/>
            <person name="Rana S."/>
            <person name="Felix E."/>
            <person name="Puentes R.J."/>
            <person name="Shaffer C.D."/>
            <person name="Weston-Hafer K.A."/>
            <person name="Russell D.A."/>
            <person name="Pope W.H."/>
            <person name="Jacobs-Sera D."/>
            <person name="Hendrix R.W."/>
            <person name="Hatfull G.F."/>
        </authorList>
    </citation>
    <scope>NUCLEOTIDE SEQUENCE [LARGE SCALE GENOMIC DNA]</scope>
</reference>
<name>A0A2L1IWA1_9CAUD</name>
<sequence length="132" mass="14999">MAYTEHGHHIPGTLRGEGVVKAPAPKRCGGMTLCAQCKQDAENYMTSIVGTGENFQAKAKELVKQYIDARNLADGKDYELYVPWFSKTLQNWKATVGTTLPDGYYFEVTYNGDKREAYLDFYVKRDNFRIPD</sequence>
<keyword evidence="2" id="KW-1185">Reference proteome</keyword>
<dbReference type="Pfam" id="PF19791">
    <property type="entry name" value="DUF6275"/>
    <property type="match status" value="1"/>
</dbReference>
<dbReference type="InterPro" id="IPR046242">
    <property type="entry name" value="DUF6275"/>
</dbReference>